<dbReference type="PANTHER" id="PTHR11266">
    <property type="entry name" value="PEROXISOMAL MEMBRANE PROTEIN 2, PXMP2 MPV17"/>
    <property type="match status" value="1"/>
</dbReference>
<proteinExistence type="inferred from homology"/>
<evidence type="ECO:0000256" key="4">
    <source>
        <dbReference type="ARBA" id="ARBA00022989"/>
    </source>
</evidence>
<dbReference type="AlphaFoldDB" id="G0S1S0"/>
<keyword evidence="4 6" id="KW-1133">Transmembrane helix</keyword>
<keyword evidence="3 6" id="KW-0812">Transmembrane</keyword>
<accession>G0S1S0</accession>
<dbReference type="PANTHER" id="PTHR11266:SF80">
    <property type="entry name" value="PEROXISOMAL MEMBRANE PROTEIN 2"/>
    <property type="match status" value="1"/>
</dbReference>
<dbReference type="OMA" id="DWVPVFQ"/>
<dbReference type="InterPro" id="IPR007248">
    <property type="entry name" value="Mpv17_PMP22"/>
</dbReference>
<dbReference type="eggNOG" id="KOG1944">
    <property type="taxonomic scope" value="Eukaryota"/>
</dbReference>
<dbReference type="KEGG" id="cthr:CTHT_0014590"/>
<feature type="transmembrane region" description="Helical" evidence="6">
    <location>
        <begin position="217"/>
        <end position="235"/>
    </location>
</feature>
<dbReference type="RefSeq" id="XP_006691972.1">
    <property type="nucleotide sequence ID" value="XM_006691909.1"/>
</dbReference>
<evidence type="ECO:0000313" key="8">
    <source>
        <dbReference type="Proteomes" id="UP000008066"/>
    </source>
</evidence>
<dbReference type="Proteomes" id="UP000008066">
    <property type="component" value="Unassembled WGS sequence"/>
</dbReference>
<evidence type="ECO:0000256" key="5">
    <source>
        <dbReference type="ARBA" id="ARBA00023136"/>
    </source>
</evidence>
<dbReference type="OrthoDB" id="10267969at2759"/>
<evidence type="ECO:0000256" key="3">
    <source>
        <dbReference type="ARBA" id="ARBA00022692"/>
    </source>
</evidence>
<dbReference type="GeneID" id="18255497"/>
<sequence>MALSPIARSTLQAALISAISNILAQFIAAHQAGQPFAFNPIPTLQYTLYALLSTPPNFMWQEYLESIFPSYTSQEDGDNKSEIKRMQEQPRLNKINTLIKTILDQTLAAVLNNLAFCLALGGMRMGMAKQASEFLRLQQQHHSQNQSPAGSFILSLLLLLEAFSKTGGPMRYEDVNWAVVWEQAKSELWGLMIVSWQFWPLVSVVNYAFLTSVEARTLIGSLAGLAWGVYLSLYAGGN</sequence>
<reference evidence="7 8" key="1">
    <citation type="journal article" date="2011" name="Cell">
        <title>Insight into structure and assembly of the nuclear pore complex by utilizing the genome of a eukaryotic thermophile.</title>
        <authorList>
            <person name="Amlacher S."/>
            <person name="Sarges P."/>
            <person name="Flemming D."/>
            <person name="van Noort V."/>
            <person name="Kunze R."/>
            <person name="Devos D.P."/>
            <person name="Arumugam M."/>
            <person name="Bork P."/>
            <person name="Hurt E."/>
        </authorList>
    </citation>
    <scope>NUCLEOTIDE SEQUENCE [LARGE SCALE GENOMIC DNA]</scope>
    <source>
        <strain evidence="8">DSM 1495 / CBS 144.50 / IMI 039719</strain>
    </source>
</reference>
<comment type="subcellular location">
    <subcellularLocation>
        <location evidence="1">Membrane</location>
        <topology evidence="1">Multi-pass membrane protein</topology>
    </subcellularLocation>
</comment>
<evidence type="ECO:0000256" key="1">
    <source>
        <dbReference type="ARBA" id="ARBA00004141"/>
    </source>
</evidence>
<dbReference type="EMBL" id="GL988039">
    <property type="protein sequence ID" value="EGS22980.1"/>
    <property type="molecule type" value="Genomic_DNA"/>
</dbReference>
<comment type="similarity">
    <text evidence="2 6">Belongs to the peroxisomal membrane protein PXMP2/4 family.</text>
</comment>
<dbReference type="Pfam" id="PF04117">
    <property type="entry name" value="Mpv17_PMP22"/>
    <property type="match status" value="1"/>
</dbReference>
<evidence type="ECO:0000313" key="7">
    <source>
        <dbReference type="EMBL" id="EGS22980.1"/>
    </source>
</evidence>
<dbReference type="GO" id="GO:0005778">
    <property type="term" value="C:peroxisomal membrane"/>
    <property type="evidence" value="ECO:0007669"/>
    <property type="project" value="TreeGrafter"/>
</dbReference>
<evidence type="ECO:0000256" key="2">
    <source>
        <dbReference type="ARBA" id="ARBA00006824"/>
    </source>
</evidence>
<protein>
    <submittedName>
        <fullName evidence="7">Uncharacterized protein</fullName>
    </submittedName>
</protein>
<feature type="transmembrane region" description="Helical" evidence="6">
    <location>
        <begin position="107"/>
        <end position="127"/>
    </location>
</feature>
<dbReference type="HOGENOM" id="CLU_049109_3_1_1"/>
<evidence type="ECO:0000256" key="6">
    <source>
        <dbReference type="RuleBase" id="RU363053"/>
    </source>
</evidence>
<gene>
    <name evidence="7" type="ORF">CTHT_0014590</name>
</gene>
<name>G0S1S0_CHATD</name>
<keyword evidence="5 6" id="KW-0472">Membrane</keyword>
<keyword evidence="8" id="KW-1185">Reference proteome</keyword>
<organism evidence="8">
    <name type="scientific">Chaetomium thermophilum (strain DSM 1495 / CBS 144.50 / IMI 039719)</name>
    <name type="common">Thermochaetoides thermophila</name>
    <dbReference type="NCBI Taxonomy" id="759272"/>
    <lineage>
        <taxon>Eukaryota</taxon>
        <taxon>Fungi</taxon>
        <taxon>Dikarya</taxon>
        <taxon>Ascomycota</taxon>
        <taxon>Pezizomycotina</taxon>
        <taxon>Sordariomycetes</taxon>
        <taxon>Sordariomycetidae</taxon>
        <taxon>Sordariales</taxon>
        <taxon>Chaetomiaceae</taxon>
        <taxon>Thermochaetoides</taxon>
    </lineage>
</organism>
<feature type="transmembrane region" description="Helical" evidence="6">
    <location>
        <begin position="188"/>
        <end position="210"/>
    </location>
</feature>